<dbReference type="InterPro" id="IPR043502">
    <property type="entry name" value="DNA/RNA_pol_sf"/>
</dbReference>
<dbReference type="PANTHER" id="PTHR47331">
    <property type="entry name" value="PHD-TYPE DOMAIN-CONTAINING PROTEIN"/>
    <property type="match status" value="1"/>
</dbReference>
<evidence type="ECO:0000256" key="13">
    <source>
        <dbReference type="SAM" id="MobiDB-lite"/>
    </source>
</evidence>
<evidence type="ECO:0000256" key="7">
    <source>
        <dbReference type="ARBA" id="ARBA00022989"/>
    </source>
</evidence>
<evidence type="ECO:0000256" key="3">
    <source>
        <dbReference type="ARBA" id="ARBA00022448"/>
    </source>
</evidence>
<dbReference type="InterPro" id="IPR043128">
    <property type="entry name" value="Rev_trsase/Diguanyl_cyclase"/>
</dbReference>
<dbReference type="Pfam" id="PF00153">
    <property type="entry name" value="Mito_carr"/>
    <property type="match status" value="3"/>
</dbReference>
<dbReference type="PROSITE" id="PS51469">
    <property type="entry name" value="SUN"/>
    <property type="match status" value="1"/>
</dbReference>
<dbReference type="Pfam" id="PF05380">
    <property type="entry name" value="Peptidase_A17"/>
    <property type="match status" value="1"/>
</dbReference>
<feature type="domain" description="SUN" evidence="14">
    <location>
        <begin position="1227"/>
        <end position="1388"/>
    </location>
</feature>
<dbReference type="Pfam" id="PF07738">
    <property type="entry name" value="Sad1_UNC"/>
    <property type="match status" value="1"/>
</dbReference>
<protein>
    <submittedName>
        <fullName evidence="15">Mitochondrial uncoupling protein 4</fullName>
    </submittedName>
</protein>
<dbReference type="InterPro" id="IPR012919">
    <property type="entry name" value="SUN_dom"/>
</dbReference>
<evidence type="ECO:0000313" key="15">
    <source>
        <dbReference type="EMBL" id="KRY21752.1"/>
    </source>
</evidence>
<evidence type="ECO:0000256" key="5">
    <source>
        <dbReference type="ARBA" id="ARBA00022737"/>
    </source>
</evidence>
<keyword evidence="6" id="KW-0999">Mitochondrion inner membrane</keyword>
<feature type="coiled-coil region" evidence="12">
    <location>
        <begin position="1078"/>
        <end position="1112"/>
    </location>
</feature>
<dbReference type="InterPro" id="IPR040676">
    <property type="entry name" value="DUF5641"/>
</dbReference>
<comment type="caution">
    <text evidence="15">The sequence shown here is derived from an EMBL/GenBank/DDBJ whole genome shotgun (WGS) entry which is preliminary data.</text>
</comment>
<comment type="subcellular location">
    <subcellularLocation>
        <location evidence="1">Mitochondrion inner membrane</location>
        <topology evidence="1">Multi-pass membrane protein</topology>
    </subcellularLocation>
</comment>
<evidence type="ECO:0000256" key="2">
    <source>
        <dbReference type="ARBA" id="ARBA00006375"/>
    </source>
</evidence>
<feature type="repeat" description="Solcar" evidence="11">
    <location>
        <begin position="1624"/>
        <end position="1716"/>
    </location>
</feature>
<dbReference type="GO" id="GO:0005635">
    <property type="term" value="C:nuclear envelope"/>
    <property type="evidence" value="ECO:0007669"/>
    <property type="project" value="UniProtKB-ARBA"/>
</dbReference>
<dbReference type="GO" id="GO:0005743">
    <property type="term" value="C:mitochondrial inner membrane"/>
    <property type="evidence" value="ECO:0007669"/>
    <property type="project" value="UniProtKB-SubCell"/>
</dbReference>
<feature type="region of interest" description="Disordered" evidence="13">
    <location>
        <begin position="438"/>
        <end position="511"/>
    </location>
</feature>
<dbReference type="EMBL" id="JYDQ01000014">
    <property type="protein sequence ID" value="KRY21752.1"/>
    <property type="molecule type" value="Genomic_DNA"/>
</dbReference>
<keyword evidence="10 11" id="KW-0472">Membrane</keyword>
<dbReference type="Proteomes" id="UP000054783">
    <property type="component" value="Unassembled WGS sequence"/>
</dbReference>
<dbReference type="Gene3D" id="3.10.10.10">
    <property type="entry name" value="HIV Type 1 Reverse Transcriptase, subunit A, domain 1"/>
    <property type="match status" value="1"/>
</dbReference>
<keyword evidence="5" id="KW-0677">Repeat</keyword>
<dbReference type="InterPro" id="IPR008042">
    <property type="entry name" value="Retrotrans_Pao"/>
</dbReference>
<dbReference type="OrthoDB" id="756301at2759"/>
<accession>A0A0V1AAF1</accession>
<dbReference type="Pfam" id="PF00078">
    <property type="entry name" value="RVT_1"/>
    <property type="match status" value="1"/>
</dbReference>
<keyword evidence="8 12" id="KW-0175">Coiled coil</keyword>
<reference evidence="15 16" key="1">
    <citation type="submission" date="2015-01" db="EMBL/GenBank/DDBJ databases">
        <title>Evolution of Trichinella species and genotypes.</title>
        <authorList>
            <person name="Korhonen P.K."/>
            <person name="Edoardo P."/>
            <person name="Giuseppe L.R."/>
            <person name="Gasser R.B."/>
        </authorList>
    </citation>
    <scope>NUCLEOTIDE SEQUENCE [LARGE SCALE GENOMIC DNA]</scope>
    <source>
        <strain evidence="15">ISS2496</strain>
    </source>
</reference>
<feature type="compositionally biased region" description="Basic and acidic residues" evidence="13">
    <location>
        <begin position="446"/>
        <end position="462"/>
    </location>
</feature>
<evidence type="ECO:0000259" key="14">
    <source>
        <dbReference type="PROSITE" id="PS51469"/>
    </source>
</evidence>
<dbReference type="InterPro" id="IPR018108">
    <property type="entry name" value="MCP_transmembrane"/>
</dbReference>
<evidence type="ECO:0000256" key="8">
    <source>
        <dbReference type="ARBA" id="ARBA00023054"/>
    </source>
</evidence>
<evidence type="ECO:0000256" key="4">
    <source>
        <dbReference type="ARBA" id="ARBA00022692"/>
    </source>
</evidence>
<organism evidence="15 16">
    <name type="scientific">Trichinella patagoniensis</name>
    <dbReference type="NCBI Taxonomy" id="990121"/>
    <lineage>
        <taxon>Eukaryota</taxon>
        <taxon>Metazoa</taxon>
        <taxon>Ecdysozoa</taxon>
        <taxon>Nematoda</taxon>
        <taxon>Enoplea</taxon>
        <taxon>Dorylaimia</taxon>
        <taxon>Trichinellida</taxon>
        <taxon>Trichinellidae</taxon>
        <taxon>Trichinella</taxon>
    </lineage>
</organism>
<sequence length="1722" mass="195222">LVECRVVSSVECRCRVVFDGAATYKGTTLNRQLEVGPNLQIDLLRAIISFRRLRVGLQADIEKMYLQIRVRAEDRDACRFLWRDDEQKIRKYRLTRVCFGLTCSPFLAMGTVRTHAKQNLESAPRAAEEVLNHMYMDDLATSCDSVDDARSLVDQLSSLLASGGFQLHKWASNEPDALRDLPMEKTKLGAGGRPWKTLGIHWERNEDYLTFVTPEKRRPEGGNTKRQLLSVASSIFDPIGCLAPFLVRAKILFQSLWERGLDWDEPLPEDVERPWLAFKSELDDLPLIRLPRALVPIPLDHVKRIELHAFCDASERAYGAVVYLRVEPSSGPAWLMGALVAARLVRYVHGALRLDIHSLSCWSDSQVTLAWIQSAANQWKPFVRNRVEEIQQLVEPTSWRHCPGKSNPADVLSRGAALQELAKNRCWWQGPGWLAEPPDAWPKRRCQSDRHPPSPPDQDRSHQAALLVSVVTHGPDPVLDPRNPQSVPAADGSDLYRPSRSRRPRGPQPNDLVLILEDNVPRGRCPLGVVAELLQGSDGVARAARLRTSTAEITRPVAKWWCWSQPSRCDRPRGGTRKSRVGKNNTRAPPARSLSEHLAAPSRGQKGLLLRPDLSAFARQLRARRKGGSGQTKGHGSVRVSVYTCVRQCGTTAVQEDELVASSLARNTWFCNTGRQYCRDSEESSREVWRNRVEVQRKDDRARDSCVPERKAFELPLGTTVVARIFVHFERAVATCSVSGVREPEDVRKGDRHRQEFWTPIAAHGRGRYTLSTLNYTVHLLGDRTSERLVNSYLKIKQRNLKKPMNMMVPRRSARLRSRNEVTISNNNEERIQTFGLASAVEEENFFHSDFPNFKTELIDGGTEMSVERECERIDESQAQFPIRYQSSDFHTGRIEISDDESWSDQRERRRSQRLFPRYYGIVASWFKRTVQKAGSEQRSSGGGRILSTAVRRQHIGEFYRNPVSLGEWFYTSRSIVKCVKEEIMHECSAGGGSAAASGCRSRPSILHSWLFPLMFLLPLLLGPLALLGAYFVEVGPPTALMNTLYTIENFGKVIWSQLRNEYVVNSSTVVGEGCTGTVLAQEERDKLFARIENLEKKYNELKLQKLQWFTACRCPVTENANIYYRDEMLSTREQLMQLHQDLKECDRRQVQLQTLINNHEALFNSLDLKLRELSTVCQREQTSVEVSKINGVSVSVSDVDGRINLALKRYDADRTMMPDFALESSGGSVLSIRCTETYDQRVRVVTLFGIPLYYKAFSPRIVIQPGIVPGECWAFKGSVGSLVIKLSGVINVTSFSYEHVSKFIATDGNIESAPREFEVYGLMSKHDENPQLLGQYTYDDMGDPLQHFPVTAANITPVPIVEFKIIRNYGHPKYTCLYRFRVHGERVKPKYGVYIVYWQSNFMDKTRTSRESIGLKYVLSCAAATLAETATYPLDLLKTRLQIQGEHGKLNSQFMTTPKQGMFTIFSNIVRKEGFFGLWNGITPAVTRHYDVYFFSVYTGVRVIFYETFREKLFHRNADGTFDLWKAMCSSMASGAIGQFLASPTDLVKVQMQMEGRRRLDGLPPRVENMFQAFRQTFASGGIPALWKGWLPNCQRAAIVNMADISTYDTVKHSLLKHTELPDNYVTHGISSAFSGLAAAITSTPVDVVKTRMMNQTAANIAVGERFYKSSIDCLLKTISNEGFFALYKGFVPIWARMAPWSLTFWVSYERIRWLTGASSF</sequence>
<dbReference type="SUPFAM" id="SSF103506">
    <property type="entry name" value="Mitochondrial carrier"/>
    <property type="match status" value="1"/>
</dbReference>
<dbReference type="InterPro" id="IPR000477">
    <property type="entry name" value="RT_dom"/>
</dbReference>
<evidence type="ECO:0000256" key="1">
    <source>
        <dbReference type="ARBA" id="ARBA00004448"/>
    </source>
</evidence>
<comment type="similarity">
    <text evidence="2">Belongs to the mitochondrial carrier (TC 2.A.29) family.</text>
</comment>
<keyword evidence="7" id="KW-1133">Transmembrane helix</keyword>
<evidence type="ECO:0000256" key="12">
    <source>
        <dbReference type="SAM" id="Coils"/>
    </source>
</evidence>
<dbReference type="Pfam" id="PF18701">
    <property type="entry name" value="DUF5641"/>
    <property type="match status" value="1"/>
</dbReference>
<feature type="non-terminal residue" evidence="15">
    <location>
        <position position="1722"/>
    </location>
</feature>
<gene>
    <name evidence="15" type="primary">SLC25A27</name>
    <name evidence="15" type="ORF">T12_15062</name>
</gene>
<keyword evidence="4 11" id="KW-0812">Transmembrane</keyword>
<dbReference type="SUPFAM" id="SSF56672">
    <property type="entry name" value="DNA/RNA polymerases"/>
    <property type="match status" value="1"/>
</dbReference>
<evidence type="ECO:0000256" key="10">
    <source>
        <dbReference type="ARBA" id="ARBA00023136"/>
    </source>
</evidence>
<proteinExistence type="inferred from homology"/>
<evidence type="ECO:0000256" key="11">
    <source>
        <dbReference type="PROSITE-ProRule" id="PRU00282"/>
    </source>
</evidence>
<evidence type="ECO:0000313" key="16">
    <source>
        <dbReference type="Proteomes" id="UP000054783"/>
    </source>
</evidence>
<feature type="repeat" description="Solcar" evidence="11">
    <location>
        <begin position="1523"/>
        <end position="1615"/>
    </location>
</feature>
<evidence type="ECO:0000256" key="9">
    <source>
        <dbReference type="ARBA" id="ARBA00023128"/>
    </source>
</evidence>
<feature type="non-terminal residue" evidence="15">
    <location>
        <position position="1"/>
    </location>
</feature>
<feature type="region of interest" description="Disordered" evidence="13">
    <location>
        <begin position="568"/>
        <end position="602"/>
    </location>
</feature>
<dbReference type="InterPro" id="IPR023395">
    <property type="entry name" value="MCP_dom_sf"/>
</dbReference>
<keyword evidence="16" id="KW-1185">Reference proteome</keyword>
<dbReference type="PROSITE" id="PS50920">
    <property type="entry name" value="SOLCAR"/>
    <property type="match status" value="3"/>
</dbReference>
<dbReference type="Gene3D" id="1.50.40.10">
    <property type="entry name" value="Mitochondrial carrier domain"/>
    <property type="match status" value="1"/>
</dbReference>
<feature type="repeat" description="Solcar" evidence="11">
    <location>
        <begin position="1412"/>
        <end position="1513"/>
    </location>
</feature>
<keyword evidence="9" id="KW-0496">Mitochondrion</keyword>
<dbReference type="FunFam" id="2.60.120.260:FF:000009">
    <property type="entry name" value="SUN domain-containing protein 1 isoform X1"/>
    <property type="match status" value="1"/>
</dbReference>
<dbReference type="Gene3D" id="3.30.70.270">
    <property type="match status" value="1"/>
</dbReference>
<name>A0A0V1AAF1_9BILA</name>
<keyword evidence="3" id="KW-0813">Transport</keyword>
<dbReference type="FunFam" id="1.50.40.10:FF:000062">
    <property type="entry name" value="mitochondrial uncoupling protein 3"/>
    <property type="match status" value="1"/>
</dbReference>
<dbReference type="Gene3D" id="2.60.120.260">
    <property type="entry name" value="Galactose-binding domain-like"/>
    <property type="match status" value="1"/>
</dbReference>
<evidence type="ECO:0000256" key="6">
    <source>
        <dbReference type="ARBA" id="ARBA00022792"/>
    </source>
</evidence>